<dbReference type="FunFam" id="2.10.25.10:FF:000242">
    <property type="entry name" value="Laminin subunit alpha 1"/>
    <property type="match status" value="1"/>
</dbReference>
<dbReference type="CDD" id="cd00110">
    <property type="entry name" value="LamG"/>
    <property type="match status" value="4"/>
</dbReference>
<dbReference type="InParanoid" id="T1EPA7"/>
<dbReference type="FunFam" id="2.10.25.10:FF:001279">
    <property type="entry name" value="Uncharacterized protein"/>
    <property type="match status" value="1"/>
</dbReference>
<reference evidence="15" key="3">
    <citation type="submission" date="2015-06" db="UniProtKB">
        <authorList>
            <consortium name="EnsemblMetazoa"/>
        </authorList>
    </citation>
    <scope>IDENTIFICATION</scope>
</reference>
<dbReference type="EMBL" id="KB095811">
    <property type="protein sequence ID" value="ESO13072.1"/>
    <property type="molecule type" value="Genomic_DNA"/>
</dbReference>
<evidence type="ECO:0000313" key="16">
    <source>
        <dbReference type="Proteomes" id="UP000015101"/>
    </source>
</evidence>
<dbReference type="Gene3D" id="2.60.120.200">
    <property type="match status" value="4"/>
</dbReference>
<feature type="domain" description="Laminin EGF-like" evidence="12">
    <location>
        <begin position="1370"/>
        <end position="1423"/>
    </location>
</feature>
<dbReference type="eggNOG" id="KOG1836">
    <property type="taxonomic scope" value="Eukaryota"/>
</dbReference>
<evidence type="ECO:0000256" key="9">
    <source>
        <dbReference type="PROSITE-ProRule" id="PRU00460"/>
    </source>
</evidence>
<dbReference type="GO" id="GO:0005604">
    <property type="term" value="C:basement membrane"/>
    <property type="evidence" value="ECO:0000318"/>
    <property type="project" value="GO_Central"/>
</dbReference>
<keyword evidence="10" id="KW-0812">Transmembrane</keyword>
<dbReference type="HOGENOM" id="CLU_226700_0_0_1"/>
<reference evidence="16" key="1">
    <citation type="submission" date="2012-12" db="EMBL/GenBank/DDBJ databases">
        <authorList>
            <person name="Hellsten U."/>
            <person name="Grimwood J."/>
            <person name="Chapman J.A."/>
            <person name="Shapiro H."/>
            <person name="Aerts A."/>
            <person name="Otillar R.P."/>
            <person name="Terry A.Y."/>
            <person name="Boore J.L."/>
            <person name="Simakov O."/>
            <person name="Marletaz F."/>
            <person name="Cho S.-J."/>
            <person name="Edsinger-Gonzales E."/>
            <person name="Havlak P."/>
            <person name="Kuo D.-H."/>
            <person name="Larsson T."/>
            <person name="Lv J."/>
            <person name="Arendt D."/>
            <person name="Savage R."/>
            <person name="Osoegawa K."/>
            <person name="de Jong P."/>
            <person name="Lindberg D.R."/>
            <person name="Seaver E.C."/>
            <person name="Weisblat D.A."/>
            <person name="Putnam N.H."/>
            <person name="Grigoriev I.V."/>
            <person name="Rokhsar D.S."/>
        </authorList>
    </citation>
    <scope>NUCLEOTIDE SEQUENCE</scope>
</reference>
<dbReference type="STRING" id="6412.T1EPA7"/>
<feature type="domain" description="Laminin EGF-like" evidence="12">
    <location>
        <begin position="813"/>
        <end position="860"/>
    </location>
</feature>
<evidence type="ECO:0000259" key="12">
    <source>
        <dbReference type="PROSITE" id="PS50027"/>
    </source>
</evidence>
<evidence type="ECO:0000313" key="15">
    <source>
        <dbReference type="EnsemblMetazoa" id="HelroP159671"/>
    </source>
</evidence>
<reference evidence="14 16" key="2">
    <citation type="journal article" date="2013" name="Nature">
        <title>Insights into bilaterian evolution from three spiralian genomes.</title>
        <authorList>
            <person name="Simakov O."/>
            <person name="Marletaz F."/>
            <person name="Cho S.J."/>
            <person name="Edsinger-Gonzales E."/>
            <person name="Havlak P."/>
            <person name="Hellsten U."/>
            <person name="Kuo D.H."/>
            <person name="Larsson T."/>
            <person name="Lv J."/>
            <person name="Arendt D."/>
            <person name="Savage R."/>
            <person name="Osoegawa K."/>
            <person name="de Jong P."/>
            <person name="Grimwood J."/>
            <person name="Chapman J.A."/>
            <person name="Shapiro H."/>
            <person name="Aerts A."/>
            <person name="Otillar R.P."/>
            <person name="Terry A.Y."/>
            <person name="Boore J.L."/>
            <person name="Grigoriev I.V."/>
            <person name="Lindberg D.R."/>
            <person name="Seaver E.C."/>
            <person name="Weisblat D.A."/>
            <person name="Putnam N.H."/>
            <person name="Rokhsar D.S."/>
        </authorList>
    </citation>
    <scope>NUCLEOTIDE SEQUENCE</scope>
</reference>
<evidence type="ECO:0000256" key="10">
    <source>
        <dbReference type="SAM" id="Phobius"/>
    </source>
</evidence>
<feature type="domain" description="Laminin EGF-like" evidence="12">
    <location>
        <begin position="861"/>
        <end position="911"/>
    </location>
</feature>
<feature type="disulfide bond" evidence="9">
    <location>
        <begin position="834"/>
        <end position="843"/>
    </location>
</feature>
<dbReference type="InterPro" id="IPR002049">
    <property type="entry name" value="LE_dom"/>
</dbReference>
<feature type="disulfide bond" evidence="9">
    <location>
        <begin position="739"/>
        <end position="748"/>
    </location>
</feature>
<dbReference type="SUPFAM" id="SSF49899">
    <property type="entry name" value="Concanavalin A-like lectins/glucanases"/>
    <property type="match status" value="4"/>
</dbReference>
<feature type="domain" description="Laminin G" evidence="11">
    <location>
        <begin position="2630"/>
        <end position="2820"/>
    </location>
</feature>
<feature type="disulfide bond" evidence="9">
    <location>
        <begin position="815"/>
        <end position="832"/>
    </location>
</feature>
<dbReference type="InterPro" id="IPR001791">
    <property type="entry name" value="Laminin_G"/>
</dbReference>
<keyword evidence="5 9" id="KW-1015">Disulfide bond</keyword>
<dbReference type="PROSITE" id="PS01248">
    <property type="entry name" value="EGF_LAM_1"/>
    <property type="match status" value="5"/>
</dbReference>
<keyword evidence="7 9" id="KW-0424">Laminin EGF-like domain</keyword>
<dbReference type="RefSeq" id="XP_009009792.1">
    <property type="nucleotide sequence ID" value="XM_009011544.1"/>
</dbReference>
<dbReference type="InterPro" id="IPR050440">
    <property type="entry name" value="Laminin/Netrin_ECM"/>
</dbReference>
<feature type="domain" description="Laminin N-terminal" evidence="13">
    <location>
        <begin position="55"/>
        <end position="283"/>
    </location>
</feature>
<feature type="disulfide bond" evidence="8">
    <location>
        <begin position="2161"/>
        <end position="2188"/>
    </location>
</feature>
<evidence type="ECO:0000259" key="11">
    <source>
        <dbReference type="PROSITE" id="PS50025"/>
    </source>
</evidence>
<dbReference type="GeneID" id="20198407"/>
<dbReference type="FunFam" id="2.10.25.10:FF:000224">
    <property type="entry name" value="Usherin"/>
    <property type="match status" value="1"/>
</dbReference>
<dbReference type="FunFam" id="2.10.25.10:FF:000074">
    <property type="entry name" value="Laminin subunit alpha"/>
    <property type="match status" value="1"/>
</dbReference>
<dbReference type="EMBL" id="AMQM01000300">
    <property type="status" value="NOT_ANNOTATED_CDS"/>
    <property type="molecule type" value="Genomic_DNA"/>
</dbReference>
<feature type="domain" description="Laminin EGF-like" evidence="12">
    <location>
        <begin position="1273"/>
        <end position="1321"/>
    </location>
</feature>
<dbReference type="FunFam" id="2.10.25.10:FF:000094">
    <property type="entry name" value="Laminin subunit alpha-2"/>
    <property type="match status" value="1"/>
</dbReference>
<dbReference type="PROSITE" id="PS50027">
    <property type="entry name" value="EGF_LAM_2"/>
    <property type="match status" value="6"/>
</dbReference>
<keyword evidence="3" id="KW-0732">Signal</keyword>
<dbReference type="PANTHER" id="PTHR10574">
    <property type="entry name" value="NETRIN/LAMININ-RELATED"/>
    <property type="match status" value="1"/>
</dbReference>
<sequence length="2898" mass="311080">MYIQQSSSSSSSSSFFSFSTSSSSSSSSLHHRHHHKTILNINIILSCIILLVTIFHSNALDPVVNVARGKPTTAQLTCGFAGPERFISHKYTGVQTSQNVETCYNVSSYPSSNMVDGNDGTWWQSTSRINFIGQGYGVNGKPDAFIELDLKQMFEVQSMSLLFGDSQRPGRMAFYKTTDANTIYQNWFYVVSSSLDCKTYFNVPVLLQANGIQSTPCMLYTAPPSISQKVEYTFTNLVPQAKPWVNVRKIKVEFYQIDLTLGVTAGSNDFQHYTVRSLDVFAKCPCNGQLTDCLLDNTTNEQTCVCGGFTAGKFCEVCQPLYNNKLYAYGTPCEMCNCNNLATSCHFDAVLNTGVCDNCQNFSAGPKCDSCVDNFYKSLTDGRCIPCSCAGDYVKPGGGCYKTASDVIPAGNPNPQPGDCYCMPYIIGPKCDRCQDGAYGLSASGCTDCACLVNGTIGASILCDSAGQCACKTNVMGARCDTCKDGCTACGCDIGGSTSTTCDKTSGQCTCEIGVTGRLCDGPAAGFYYPNLQFLSAELESLDAPWDKTTSGYSGFGYVVPISQIPVSANIDLTSLVSSDLNTFKLMLRCMASAPVNGVLGVGQNNVISTTLNMAIPLTSSWQYVPIGDVTLTKGTVSKITITIPTIVPGTAINLDRIVAIPAEYFNATFLLGQPADASFQSTCMPPANADLGTSNANCLKPLFTLSTFKLNGALPCNCDFTGSTNLTYCEPAGGKCPCKPGVTGRRCDQCDVNFSNLGMAGCLACNCTATTYNMCDPRSGSCLCPPGSQGDRCQTCMLNYYSWNELKGCQPCSCNTIGSTSLSCNVSSGSCSCKYGVTGLKCDQCQDGFWQLTSAGCSPCNCDPGGAVSPTCDKGTGACTCKSNVQGRQCTECKINSFSMFPSLADGCLTCICMGITTICSASYYIPTTIDLTPDLSTIIAVSSSGDPSPAIISVVGDMANMAVPQQSPNIYCISCIAMYSATTLTTPPVQPLQVIVISNKGSQMTFKTLNSNPTIPLPNVPYQMTTNLTVENLVSPTVGVTRASVLLLLNDVKAVLLPAVFASVAHQSSVGSLTYQMQPNLVEKCSCPPGYEGSSCEKCSLGYFRDALTTSDYLGKCIPCQCSAMSNTCDEVTGVCSNCQQNTAGSNCELCQPGFYRNPPSSSGPCLKCPCEGPRVNSTNCEVRNGSVVICTSCSFGYEGDICNKCRADHYGNLATNLMNVCKPCACNGLSTTCDEFGNCLNCTSFTTGSSCEKCVDGKYKDSVTSACVDCNCSYTGSSSNLTCDGVTGQCRCKHGVGWRACDQCLPNYFNFTSNGCLPCECNTLGSASSQCISNGSCLCNPDTEGFKCDVCSVGAFGILNGLPCQKCACDPRGTVNTTQDLATCDRLTGQCNCRPNVVGRNCSMCAPMYSTVPEVLDCQKCDVCSTSLGNDVIAMVNTATSGISSHLTELAQFQQLNQQLISSQLTLSNYCLQLNSCIDASNSYYFFKNGLHIQLNVTAVTRANKIIELNNTANALNLRAGQLNNDTLAELSRMTALKTESDVMGVASNKLNSDLDSHVNKFQTYNMTAANSNQVSSLLLRSNDLTKRANEILAVLLTMETTTNSIKSNILGSRQISLSTDTNILSLNQTVRMVDSQLVSFQNDIISLIGLRTQSNDLYKSYSDIVQSTETLLGITRTNLTNCMLTFTECLNLMHGTWTNQPQISIDSGFQSWSLAYQTVNLILTTVNSSLNNPQSKLLNAEQRADALATQANTISGSFDQVKSKGQPQVDAINKFQSVIVSLQSALDSTKSMNDTLQDVLRYLNAAPITDLQNRVNISTAMANQEKSQIDNLTSSYSDAALNKALDDAATSFQNSVNMWNGLDTPLNNFSSSYTDLMTFILSISPSLNNNYQTGMNRVQEDNASLSALDTANNALRSNVDALNNSINSISIDVTNAYVEESSLKANLTAFKAKLDQVRTLTINSTRTSLDSVNASRPALDARFNNVSNLFKQLQDKLANLEQPVFFQPNTYEQVNNPDINVNDLYNSLGLDFMFPKQKRGVLLFVENTLSNEKLLVQILNGSVCFEYSSAGSRTIVCNYAQLTAGAWYRVYATRYELDIKLTVILLSTGGSVTVSNTSTSSNNLGMVLNSPIYVGGLPLNAANIQKVYDSGIGFNGCIYRVLYNGVTMPIWQSTFRKDSTASCCKKPPQEPQASTITSCVTAYGSGYIAYNPAAPGAFTASSGASLSIQFRTFSPNGVLFLVSSMSTGDFLGVFLQNGKVVFHVSSQMALYSALTDSTYNNGNWYKFTATYSPSSMTLLVERVNASTAQPSETKTATLFNANLLTLNGAIYMVGGQNGTYIRGPVSKSFSGSLMNFQHTTASSGALVPHVWSADVLSSSDVDMNTCLDQVQSGLGFSTPSSYCVIAPGLVPIGTMDISFITSSLSGILLFAPLEQTATSSNTFLYIALFNGDIFIFFDQGQGRQPVFRTRSLMLADNVMHKLSLDFRFVNSPRMKVDNSEAYVGALNMNSNMKLKMNLIYIGGIPPSVWMDNSYLPIRQSFVGGLKEITINPNNAPSYQPVLIKFDDPTYLKLDQCKSVYLGGIQNPLTPVSPPCNPCPSSETTQKCLTPTSVTNNSATNSATTSGYSFGDVSESYVAYSVVGEENVFVQGLVVQLTFKALQPDGLLLYLANQPTSPLTDYFAIYLSKGFVNVVLMNANSLKTVASKKSYYDGEWHSVTTVRVNNFLAILLEDSGDYNNNNVDINSSSSAVSNLFISSPLYAGGLPLSLTSYPTTIPIGKTNFKGCIGNLVVQSYNYKTITFTESKELIKVGVSNCLSGAQLGMYLSTANSYVQVSDSYNANPVYSLVPGFSLILTFKTIATSGVLAVAWDSPNKFVSLSLINGESVAIRAIIT</sequence>
<dbReference type="PANTHER" id="PTHR10574:SF435">
    <property type="entry name" value="LAMININ SUBUNIT GAMMA-1"/>
    <property type="match status" value="1"/>
</dbReference>
<evidence type="ECO:0000256" key="1">
    <source>
        <dbReference type="ARBA" id="ARBA00004613"/>
    </source>
</evidence>
<comment type="subcellular location">
    <subcellularLocation>
        <location evidence="1">Secreted</location>
    </subcellularLocation>
</comment>
<dbReference type="OrthoDB" id="5985440at2759"/>
<feature type="disulfide bond" evidence="9">
    <location>
        <begin position="813"/>
        <end position="825"/>
    </location>
</feature>
<keyword evidence="10" id="KW-1133">Transmembrane helix</keyword>
<dbReference type="EnsemblMetazoa" id="HelroT159671">
    <property type="protein sequence ID" value="HelroP159671"/>
    <property type="gene ID" value="HelroG159671"/>
</dbReference>
<accession>T1EPA7</accession>
<dbReference type="CTD" id="20198407"/>
<dbReference type="InterPro" id="IPR008979">
    <property type="entry name" value="Galactose-bd-like_sf"/>
</dbReference>
<dbReference type="PRINTS" id="PR00011">
    <property type="entry name" value="EGFLAMININ"/>
</dbReference>
<gene>
    <name evidence="15" type="primary">20198407</name>
    <name evidence="14" type="ORF">HELRODRAFT_159671</name>
</gene>
<dbReference type="SMART" id="SM00282">
    <property type="entry name" value="LamG"/>
    <property type="match status" value="4"/>
</dbReference>
<feature type="disulfide bond" evidence="9">
    <location>
        <begin position="1295"/>
        <end position="1304"/>
    </location>
</feature>
<evidence type="ECO:0000256" key="2">
    <source>
        <dbReference type="ARBA" id="ARBA00022525"/>
    </source>
</evidence>
<comment type="caution">
    <text evidence="9">Lacks conserved residue(s) required for the propagation of feature annotation.</text>
</comment>
<protein>
    <recommendedName>
        <fullName evidence="17">Laminin-like protein epi-1</fullName>
    </recommendedName>
</protein>
<evidence type="ECO:0008006" key="17">
    <source>
        <dbReference type="Google" id="ProtNLM"/>
    </source>
</evidence>
<dbReference type="CDD" id="cd00055">
    <property type="entry name" value="EGF_Lam"/>
    <property type="match status" value="12"/>
</dbReference>
<evidence type="ECO:0000256" key="6">
    <source>
        <dbReference type="ARBA" id="ARBA00023180"/>
    </source>
</evidence>
<feature type="disulfide bond" evidence="9">
    <location>
        <begin position="882"/>
        <end position="891"/>
    </location>
</feature>
<dbReference type="InterPro" id="IPR008211">
    <property type="entry name" value="Laminin_N"/>
</dbReference>
<dbReference type="Pfam" id="PF00054">
    <property type="entry name" value="Laminin_G_1"/>
    <property type="match status" value="1"/>
</dbReference>
<dbReference type="SUPFAM" id="SSF57196">
    <property type="entry name" value="EGF/Laminin"/>
    <property type="match status" value="7"/>
</dbReference>
<dbReference type="Pfam" id="PF00053">
    <property type="entry name" value="EGF_laminin"/>
    <property type="match status" value="14"/>
</dbReference>
<dbReference type="FunFam" id="2.10.25.10:FF:000188">
    <property type="entry name" value="Laminin subunit gamma 2"/>
    <property type="match status" value="1"/>
</dbReference>
<dbReference type="PROSITE" id="PS51117">
    <property type="entry name" value="LAMININ_NTER"/>
    <property type="match status" value="1"/>
</dbReference>
<dbReference type="Gene3D" id="2.10.25.10">
    <property type="entry name" value="Laminin"/>
    <property type="match status" value="14"/>
</dbReference>
<dbReference type="GO" id="GO:0009887">
    <property type="term" value="P:animal organ morphogenesis"/>
    <property type="evidence" value="ECO:0000318"/>
    <property type="project" value="GO_Central"/>
</dbReference>
<dbReference type="KEGG" id="hro:HELRODRAFT_159671"/>
<evidence type="ECO:0000256" key="8">
    <source>
        <dbReference type="PROSITE-ProRule" id="PRU00122"/>
    </source>
</evidence>
<dbReference type="FunFam" id="2.60.120.200:FF:000448">
    <property type="entry name" value="Uncharacterized protein"/>
    <property type="match status" value="1"/>
</dbReference>
<dbReference type="PROSITE" id="PS50025">
    <property type="entry name" value="LAM_G_DOMAIN"/>
    <property type="match status" value="4"/>
</dbReference>
<keyword evidence="10" id="KW-0472">Membrane</keyword>
<dbReference type="SMART" id="SM00180">
    <property type="entry name" value="EGF_Lam"/>
    <property type="match status" value="16"/>
</dbReference>
<dbReference type="FunFam" id="2.60.120.200:FF:000451">
    <property type="entry name" value="Uncharacterized protein"/>
    <property type="match status" value="1"/>
</dbReference>
<feature type="domain" description="Laminin EGF-like" evidence="12">
    <location>
        <begin position="1122"/>
        <end position="1170"/>
    </location>
</feature>
<dbReference type="SMART" id="SM00136">
    <property type="entry name" value="LamNT"/>
    <property type="match status" value="1"/>
</dbReference>
<name>T1EPA7_HELRO</name>
<feature type="transmembrane region" description="Helical" evidence="10">
    <location>
        <begin position="37"/>
        <end position="55"/>
    </location>
</feature>
<feature type="disulfide bond" evidence="9">
    <location>
        <begin position="1396"/>
        <end position="1405"/>
    </location>
</feature>
<dbReference type="GO" id="GO:0007411">
    <property type="term" value="P:axon guidance"/>
    <property type="evidence" value="ECO:0000318"/>
    <property type="project" value="GO_Central"/>
</dbReference>
<dbReference type="Proteomes" id="UP000015101">
    <property type="component" value="Unassembled WGS sequence"/>
</dbReference>
<feature type="disulfide bond" evidence="9">
    <location>
        <begin position="1141"/>
        <end position="1150"/>
    </location>
</feature>
<feature type="domain" description="Laminin G" evidence="11">
    <location>
        <begin position="2007"/>
        <end position="2188"/>
    </location>
</feature>
<keyword evidence="2" id="KW-0964">Secreted</keyword>
<dbReference type="InterPro" id="IPR013320">
    <property type="entry name" value="ConA-like_dom_sf"/>
</dbReference>
<feature type="domain" description="Laminin EGF-like" evidence="12">
    <location>
        <begin position="717"/>
        <end position="765"/>
    </location>
</feature>
<proteinExistence type="predicted"/>
<dbReference type="GO" id="GO:0005576">
    <property type="term" value="C:extracellular region"/>
    <property type="evidence" value="ECO:0007669"/>
    <property type="project" value="UniProtKB-SubCell"/>
</dbReference>
<evidence type="ECO:0000256" key="4">
    <source>
        <dbReference type="ARBA" id="ARBA00022737"/>
    </source>
</evidence>
<dbReference type="Gene3D" id="2.60.120.260">
    <property type="entry name" value="Galactose-binding domain-like"/>
    <property type="match status" value="1"/>
</dbReference>
<dbReference type="FunFam" id="2.10.25.10:FF:000011">
    <property type="entry name" value="Cadherin EGF LAG seven-pass G-type receptor"/>
    <property type="match status" value="2"/>
</dbReference>
<evidence type="ECO:0000256" key="5">
    <source>
        <dbReference type="ARBA" id="ARBA00023157"/>
    </source>
</evidence>
<evidence type="ECO:0000313" key="14">
    <source>
        <dbReference type="EMBL" id="ESO13072.1"/>
    </source>
</evidence>
<evidence type="ECO:0000256" key="3">
    <source>
        <dbReference type="ARBA" id="ARBA00022729"/>
    </source>
</evidence>
<evidence type="ECO:0000259" key="13">
    <source>
        <dbReference type="PROSITE" id="PS51117"/>
    </source>
</evidence>
<feature type="domain" description="Laminin G" evidence="11">
    <location>
        <begin position="2201"/>
        <end position="2390"/>
    </location>
</feature>
<feature type="domain" description="Laminin G" evidence="11">
    <location>
        <begin position="2396"/>
        <end position="2580"/>
    </location>
</feature>
<evidence type="ECO:0000256" key="7">
    <source>
        <dbReference type="ARBA" id="ARBA00023292"/>
    </source>
</evidence>
<keyword evidence="16" id="KW-1185">Reference proteome</keyword>
<dbReference type="SUPFAM" id="SSF49785">
    <property type="entry name" value="Galactose-binding domain-like"/>
    <property type="match status" value="1"/>
</dbReference>
<dbReference type="Pfam" id="PF02210">
    <property type="entry name" value="Laminin_G_2"/>
    <property type="match status" value="3"/>
</dbReference>
<dbReference type="OMA" id="TRYANEG"/>
<keyword evidence="4" id="KW-0677">Repeat</keyword>
<feature type="disulfide bond" evidence="9">
    <location>
        <begin position="863"/>
        <end position="880"/>
    </location>
</feature>
<dbReference type="EMBL" id="AMQM01000299">
    <property type="status" value="NOT_ANNOTATED_CDS"/>
    <property type="molecule type" value="Genomic_DNA"/>
</dbReference>
<dbReference type="FunFam" id="2.60.120.200:FF:000446">
    <property type="entry name" value="Uncharacterized protein"/>
    <property type="match status" value="1"/>
</dbReference>
<dbReference type="GO" id="GO:0009888">
    <property type="term" value="P:tissue development"/>
    <property type="evidence" value="ECO:0000318"/>
    <property type="project" value="GO_Central"/>
</dbReference>
<keyword evidence="6" id="KW-0325">Glycoprotein</keyword>
<organism evidence="15 16">
    <name type="scientific">Helobdella robusta</name>
    <name type="common">Californian leech</name>
    <dbReference type="NCBI Taxonomy" id="6412"/>
    <lineage>
        <taxon>Eukaryota</taxon>
        <taxon>Metazoa</taxon>
        <taxon>Spiralia</taxon>
        <taxon>Lophotrochozoa</taxon>
        <taxon>Annelida</taxon>
        <taxon>Clitellata</taxon>
        <taxon>Hirudinea</taxon>
        <taxon>Rhynchobdellida</taxon>
        <taxon>Glossiphoniidae</taxon>
        <taxon>Helobdella</taxon>
    </lineage>
</organism>
<feature type="disulfide bond" evidence="9">
    <location>
        <begin position="861"/>
        <end position="873"/>
    </location>
</feature>